<evidence type="ECO:0000313" key="7">
    <source>
        <dbReference type="EMBL" id="BFO16922.1"/>
    </source>
</evidence>
<feature type="domain" description="Glucose-methanol-choline oxidoreductase N-terminal" evidence="6">
    <location>
        <begin position="2"/>
        <end position="187"/>
    </location>
</feature>
<reference evidence="7" key="1">
    <citation type="submission" date="2024-06" db="EMBL/GenBank/DDBJ databases">
        <authorList>
            <consortium name="consrtm"/>
            <person name="Uemura M."/>
            <person name="Terahara T."/>
        </authorList>
    </citation>
    <scope>NUCLEOTIDE SEQUENCE</scope>
    <source>
        <strain evidence="7">KM77-8</strain>
    </source>
</reference>
<keyword evidence="4" id="KW-0274">FAD</keyword>
<feature type="region of interest" description="Disordered" evidence="5">
    <location>
        <begin position="60"/>
        <end position="83"/>
    </location>
</feature>
<proteinExistence type="inferred from homology"/>
<evidence type="ECO:0000259" key="6">
    <source>
        <dbReference type="Pfam" id="PF00732"/>
    </source>
</evidence>
<dbReference type="PANTHER" id="PTHR11552">
    <property type="entry name" value="GLUCOSE-METHANOL-CHOLINE GMC OXIDOREDUCTASE"/>
    <property type="match status" value="1"/>
</dbReference>
<dbReference type="GO" id="GO:0050660">
    <property type="term" value="F:flavin adenine dinucleotide binding"/>
    <property type="evidence" value="ECO:0007669"/>
    <property type="project" value="InterPro"/>
</dbReference>
<dbReference type="PANTHER" id="PTHR11552:SF147">
    <property type="entry name" value="CHOLINE DEHYDROGENASE, MITOCHONDRIAL"/>
    <property type="match status" value="1"/>
</dbReference>
<comment type="similarity">
    <text evidence="2">Belongs to the GMC oxidoreductase family.</text>
</comment>
<keyword evidence="3" id="KW-0285">Flavoprotein</keyword>
<gene>
    <name evidence="7" type="ORF">SHKM778_33100</name>
</gene>
<dbReference type="EMBL" id="AP035768">
    <property type="protein sequence ID" value="BFO16922.1"/>
    <property type="molecule type" value="Genomic_DNA"/>
</dbReference>
<reference evidence="7" key="2">
    <citation type="submission" date="2024-07" db="EMBL/GenBank/DDBJ databases">
        <title>Streptomyces haneummycinica sp. nov., a new antibiotic-producing actinobacterium isolated from marine sediment.</title>
        <authorList>
            <person name="Uemura M."/>
            <person name="Hamada M."/>
            <person name="Hirano S."/>
            <person name="Kobayashi K."/>
            <person name="Ohshiro T."/>
            <person name="Kobayashi T."/>
            <person name="Terahara T."/>
        </authorList>
    </citation>
    <scope>NUCLEOTIDE SEQUENCE</scope>
    <source>
        <strain evidence="7">KM77-8</strain>
    </source>
</reference>
<name>A0AAT9HIC9_9ACTN</name>
<evidence type="ECO:0000256" key="4">
    <source>
        <dbReference type="ARBA" id="ARBA00022827"/>
    </source>
</evidence>
<dbReference type="Gene3D" id="3.30.410.40">
    <property type="match status" value="1"/>
</dbReference>
<feature type="region of interest" description="Disordered" evidence="5">
    <location>
        <begin position="294"/>
        <end position="332"/>
    </location>
</feature>
<evidence type="ECO:0000256" key="5">
    <source>
        <dbReference type="SAM" id="MobiDB-lite"/>
    </source>
</evidence>
<sequence length="332" mass="35041">MGNPAWSYANVLPHLRALETDLDHGPGELHGGEGPMRIRRVAPSHPAAVAFRDAAYALGFPPDPDKNDQGPPGFGPVPSNSVDGLRRNTALSYLTPDVLDRPNLTLLSGCRVRRVVIARDRATGVVVERDQVRTTVDAGAVVLSAGALATAHLLQLSGIGPRGCLERAGVPVVRDVPAVGARFSDHPQLALEWLPRRDLGAPADSWLGGCLHLASTGREEGPGDLEVLQSLTPMAGLVGGNAGPPARRCRSWSPLCCPGRREPCDCGPRIRTPPRASTTTTSVRRATGAACVRPCGSPLPSSTLPPWPASRPDRSAHPPRPRGRPVARPVDP</sequence>
<organism evidence="7">
    <name type="scientific">Streptomyces haneummycinicus</name>
    <dbReference type="NCBI Taxonomy" id="3074435"/>
    <lineage>
        <taxon>Bacteria</taxon>
        <taxon>Bacillati</taxon>
        <taxon>Actinomycetota</taxon>
        <taxon>Actinomycetes</taxon>
        <taxon>Kitasatosporales</taxon>
        <taxon>Streptomycetaceae</taxon>
        <taxon>Streptomyces</taxon>
    </lineage>
</organism>
<dbReference type="InterPro" id="IPR000172">
    <property type="entry name" value="GMC_OxRdtase_N"/>
</dbReference>
<comment type="cofactor">
    <cofactor evidence="1">
        <name>FAD</name>
        <dbReference type="ChEBI" id="CHEBI:57692"/>
    </cofactor>
</comment>
<dbReference type="Pfam" id="PF00732">
    <property type="entry name" value="GMC_oxred_N"/>
    <property type="match status" value="1"/>
</dbReference>
<dbReference type="InterPro" id="IPR036188">
    <property type="entry name" value="FAD/NAD-bd_sf"/>
</dbReference>
<protein>
    <recommendedName>
        <fullName evidence="6">Glucose-methanol-choline oxidoreductase N-terminal domain-containing protein</fullName>
    </recommendedName>
</protein>
<evidence type="ECO:0000256" key="1">
    <source>
        <dbReference type="ARBA" id="ARBA00001974"/>
    </source>
</evidence>
<dbReference type="AlphaFoldDB" id="A0AAT9HIC9"/>
<evidence type="ECO:0000256" key="3">
    <source>
        <dbReference type="ARBA" id="ARBA00022630"/>
    </source>
</evidence>
<evidence type="ECO:0000256" key="2">
    <source>
        <dbReference type="ARBA" id="ARBA00010790"/>
    </source>
</evidence>
<dbReference type="GO" id="GO:0016614">
    <property type="term" value="F:oxidoreductase activity, acting on CH-OH group of donors"/>
    <property type="evidence" value="ECO:0007669"/>
    <property type="project" value="InterPro"/>
</dbReference>
<dbReference type="Gene3D" id="3.50.50.60">
    <property type="entry name" value="FAD/NAD(P)-binding domain"/>
    <property type="match status" value="1"/>
</dbReference>
<accession>A0AAT9HIC9</accession>
<dbReference type="InterPro" id="IPR012132">
    <property type="entry name" value="GMC_OxRdtase"/>
</dbReference>
<dbReference type="SUPFAM" id="SSF51905">
    <property type="entry name" value="FAD/NAD(P)-binding domain"/>
    <property type="match status" value="1"/>
</dbReference>